<dbReference type="EMBL" id="CM007899">
    <property type="protein sequence ID" value="OTG11055.1"/>
    <property type="molecule type" value="Genomic_DNA"/>
</dbReference>
<protein>
    <submittedName>
        <fullName evidence="2">Uncharacterized protein</fullName>
    </submittedName>
</protein>
<gene>
    <name evidence="2" type="ORF">HannXRQ_Chr10g0294571</name>
</gene>
<keyword evidence="1" id="KW-0812">Transmembrane</keyword>
<keyword evidence="1" id="KW-1133">Transmembrane helix</keyword>
<dbReference type="AlphaFoldDB" id="A0A251TIV0"/>
<dbReference type="Proteomes" id="UP000215914">
    <property type="component" value="Chromosome 10"/>
</dbReference>
<feature type="transmembrane region" description="Helical" evidence="1">
    <location>
        <begin position="27"/>
        <end position="43"/>
    </location>
</feature>
<organism evidence="2 3">
    <name type="scientific">Helianthus annuus</name>
    <name type="common">Common sunflower</name>
    <dbReference type="NCBI Taxonomy" id="4232"/>
    <lineage>
        <taxon>Eukaryota</taxon>
        <taxon>Viridiplantae</taxon>
        <taxon>Streptophyta</taxon>
        <taxon>Embryophyta</taxon>
        <taxon>Tracheophyta</taxon>
        <taxon>Spermatophyta</taxon>
        <taxon>Magnoliopsida</taxon>
        <taxon>eudicotyledons</taxon>
        <taxon>Gunneridae</taxon>
        <taxon>Pentapetalae</taxon>
        <taxon>asterids</taxon>
        <taxon>campanulids</taxon>
        <taxon>Asterales</taxon>
        <taxon>Asteraceae</taxon>
        <taxon>Asteroideae</taxon>
        <taxon>Heliantheae alliance</taxon>
        <taxon>Heliantheae</taxon>
        <taxon>Helianthus</taxon>
    </lineage>
</organism>
<proteinExistence type="predicted"/>
<accession>A0A251TIV0</accession>
<evidence type="ECO:0000313" key="3">
    <source>
        <dbReference type="Proteomes" id="UP000215914"/>
    </source>
</evidence>
<sequence length="68" mass="7743">MMYRVLQAVQLFGSESCTRGSFGFNNLPSHVCAVTTGIFWFLLSGQCPLKEKFTLDAKDFKLYEEIVE</sequence>
<keyword evidence="1" id="KW-0472">Membrane</keyword>
<keyword evidence="3" id="KW-1185">Reference proteome</keyword>
<dbReference type="InParanoid" id="A0A251TIV0"/>
<evidence type="ECO:0000313" key="2">
    <source>
        <dbReference type="EMBL" id="OTG11055.1"/>
    </source>
</evidence>
<name>A0A251TIV0_HELAN</name>
<evidence type="ECO:0000256" key="1">
    <source>
        <dbReference type="SAM" id="Phobius"/>
    </source>
</evidence>
<reference evidence="3" key="1">
    <citation type="journal article" date="2017" name="Nature">
        <title>The sunflower genome provides insights into oil metabolism, flowering and Asterid evolution.</title>
        <authorList>
            <person name="Badouin H."/>
            <person name="Gouzy J."/>
            <person name="Grassa C.J."/>
            <person name="Murat F."/>
            <person name="Staton S.E."/>
            <person name="Cottret L."/>
            <person name="Lelandais-Briere C."/>
            <person name="Owens G.L."/>
            <person name="Carrere S."/>
            <person name="Mayjonade B."/>
            <person name="Legrand L."/>
            <person name="Gill N."/>
            <person name="Kane N.C."/>
            <person name="Bowers J.E."/>
            <person name="Hubner S."/>
            <person name="Bellec A."/>
            <person name="Berard A."/>
            <person name="Berges H."/>
            <person name="Blanchet N."/>
            <person name="Boniface M.C."/>
            <person name="Brunel D."/>
            <person name="Catrice O."/>
            <person name="Chaidir N."/>
            <person name="Claudel C."/>
            <person name="Donnadieu C."/>
            <person name="Faraut T."/>
            <person name="Fievet G."/>
            <person name="Helmstetter N."/>
            <person name="King M."/>
            <person name="Knapp S.J."/>
            <person name="Lai Z."/>
            <person name="Le Paslier M.C."/>
            <person name="Lippi Y."/>
            <person name="Lorenzon L."/>
            <person name="Mandel J.R."/>
            <person name="Marage G."/>
            <person name="Marchand G."/>
            <person name="Marquand E."/>
            <person name="Bret-Mestries E."/>
            <person name="Morien E."/>
            <person name="Nambeesan S."/>
            <person name="Nguyen T."/>
            <person name="Pegot-Espagnet P."/>
            <person name="Pouilly N."/>
            <person name="Raftis F."/>
            <person name="Sallet E."/>
            <person name="Schiex T."/>
            <person name="Thomas J."/>
            <person name="Vandecasteele C."/>
            <person name="Vares D."/>
            <person name="Vear F."/>
            <person name="Vautrin S."/>
            <person name="Crespi M."/>
            <person name="Mangin B."/>
            <person name="Burke J.M."/>
            <person name="Salse J."/>
            <person name="Munos S."/>
            <person name="Vincourt P."/>
            <person name="Rieseberg L.H."/>
            <person name="Langlade N.B."/>
        </authorList>
    </citation>
    <scope>NUCLEOTIDE SEQUENCE [LARGE SCALE GENOMIC DNA]</scope>
    <source>
        <strain evidence="3">cv. SF193</strain>
    </source>
</reference>